<gene>
    <name evidence="1" type="ORF">C7B46_11675</name>
</gene>
<proteinExistence type="predicted"/>
<organism evidence="1 2">
    <name type="scientific">Sulfobacillus benefaciens</name>
    <dbReference type="NCBI Taxonomy" id="453960"/>
    <lineage>
        <taxon>Bacteria</taxon>
        <taxon>Bacillati</taxon>
        <taxon>Bacillota</taxon>
        <taxon>Clostridia</taxon>
        <taxon>Eubacteriales</taxon>
        <taxon>Clostridiales Family XVII. Incertae Sedis</taxon>
        <taxon>Sulfobacillus</taxon>
    </lineage>
</organism>
<name>A0A2T2XEW1_9FIRM</name>
<dbReference type="EMBL" id="PXYW01000028">
    <property type="protein sequence ID" value="PSR33054.1"/>
    <property type="molecule type" value="Genomic_DNA"/>
</dbReference>
<evidence type="ECO:0000313" key="2">
    <source>
        <dbReference type="Proteomes" id="UP000242972"/>
    </source>
</evidence>
<sequence>MLGLFKGSAVGQEKIRTVKALPLALVVALFPRGRTVGPHNGAPTVPTRLWSAEAIKGGKATAEGIAEVGSVDAVFDVDGLLGDPEGVAEFVGKEGELLLLTAFPEEALLGLLEVGEEIWPVRPHPVKMMLAKIKPNANTTCFVFITVPRSLSPTLTVHRFSYATDSIARRTFPVINCNAWGSVQVTIDKLSCIRAKESGALQHLMADLLMLQYSRGVL</sequence>
<dbReference type="AlphaFoldDB" id="A0A2T2XEW1"/>
<dbReference type="Proteomes" id="UP000242972">
    <property type="component" value="Unassembled WGS sequence"/>
</dbReference>
<accession>A0A2T2XEW1</accession>
<comment type="caution">
    <text evidence="1">The sequence shown here is derived from an EMBL/GenBank/DDBJ whole genome shotgun (WGS) entry which is preliminary data.</text>
</comment>
<reference evidence="1 2" key="1">
    <citation type="journal article" date="2014" name="BMC Genomics">
        <title>Comparison of environmental and isolate Sulfobacillus genomes reveals diverse carbon, sulfur, nitrogen, and hydrogen metabolisms.</title>
        <authorList>
            <person name="Justice N.B."/>
            <person name="Norman A."/>
            <person name="Brown C.T."/>
            <person name="Singh A."/>
            <person name="Thomas B.C."/>
            <person name="Banfield J.F."/>
        </authorList>
    </citation>
    <scope>NUCLEOTIDE SEQUENCE [LARGE SCALE GENOMIC DNA]</scope>
    <source>
        <strain evidence="1">AMDSBA4</strain>
    </source>
</reference>
<evidence type="ECO:0000313" key="1">
    <source>
        <dbReference type="EMBL" id="PSR33054.1"/>
    </source>
</evidence>
<protein>
    <submittedName>
        <fullName evidence="1">Uncharacterized protein</fullName>
    </submittedName>
</protein>